<feature type="binding site" evidence="3">
    <location>
        <position position="132"/>
    </location>
    <ligand>
        <name>Zn(2+)</name>
        <dbReference type="ChEBI" id="CHEBI:29105"/>
        <label>1</label>
    </ligand>
</feature>
<feature type="binding site" evidence="3">
    <location>
        <position position="241"/>
    </location>
    <ligand>
        <name>Zn(2+)</name>
        <dbReference type="ChEBI" id="CHEBI:29105"/>
        <label>1</label>
    </ligand>
</feature>
<dbReference type="RefSeq" id="WP_136453826.1">
    <property type="nucleotide sequence ID" value="NZ_SSWH01000005.1"/>
</dbReference>
<dbReference type="Gene3D" id="3.30.70.360">
    <property type="match status" value="1"/>
</dbReference>
<feature type="binding site" evidence="3">
    <location>
        <position position="143"/>
    </location>
    <ligand>
        <name>Zn(2+)</name>
        <dbReference type="ChEBI" id="CHEBI:29105"/>
        <label>2</label>
    </ligand>
</feature>
<dbReference type="Gene3D" id="3.40.630.10">
    <property type="entry name" value="Zn peptidases"/>
    <property type="match status" value="1"/>
</dbReference>
<comment type="caution">
    <text evidence="4">The sequence shown here is derived from an EMBL/GenBank/DDBJ whole genome shotgun (WGS) entry which is preliminary data.</text>
</comment>
<comment type="similarity">
    <text evidence="1">Belongs to the peptidase M20 family.</text>
</comment>
<dbReference type="PANTHER" id="PTHR32494:SF5">
    <property type="entry name" value="ALLANTOATE AMIDOHYDROLASE"/>
    <property type="match status" value="1"/>
</dbReference>
<dbReference type="GO" id="GO:0046872">
    <property type="term" value="F:metal ion binding"/>
    <property type="evidence" value="ECO:0007669"/>
    <property type="project" value="UniProtKB-KW"/>
</dbReference>
<dbReference type="SUPFAM" id="SSF55031">
    <property type="entry name" value="Bacterial exopeptidase dimerisation domain"/>
    <property type="match status" value="1"/>
</dbReference>
<evidence type="ECO:0000313" key="5">
    <source>
        <dbReference type="Proteomes" id="UP000305233"/>
    </source>
</evidence>
<dbReference type="NCBIfam" id="NF006771">
    <property type="entry name" value="PRK09290.1-5"/>
    <property type="match status" value="1"/>
</dbReference>
<dbReference type="EMBL" id="SSWH01000005">
    <property type="protein sequence ID" value="THJ66724.1"/>
    <property type="molecule type" value="Genomic_DNA"/>
</dbReference>
<dbReference type="AlphaFoldDB" id="A0A4S5E5E1"/>
<reference evidence="4 5" key="1">
    <citation type="submission" date="2019-04" db="EMBL/GenBank/DDBJ databases">
        <authorList>
            <person name="Liu Q."/>
            <person name="Xin Y.-H."/>
        </authorList>
    </citation>
    <scope>NUCLEOTIDE SEQUENCE [LARGE SCALE GENOMIC DNA]</scope>
    <source>
        <strain evidence="4 5">AM23</strain>
    </source>
</reference>
<evidence type="ECO:0000256" key="2">
    <source>
        <dbReference type="ARBA" id="ARBA00022801"/>
    </source>
</evidence>
<keyword evidence="3" id="KW-0479">Metal-binding</keyword>
<accession>A0A4S5E5E1</accession>
<feature type="binding site" evidence="3">
    <location>
        <position position="143"/>
    </location>
    <ligand>
        <name>Zn(2+)</name>
        <dbReference type="ChEBI" id="CHEBI:29105"/>
        <label>1</label>
    </ligand>
</feature>
<organism evidence="4 5">
    <name type="scientific">Arthrobacter echini</name>
    <dbReference type="NCBI Taxonomy" id="1529066"/>
    <lineage>
        <taxon>Bacteria</taxon>
        <taxon>Bacillati</taxon>
        <taxon>Actinomycetota</taxon>
        <taxon>Actinomycetes</taxon>
        <taxon>Micrococcales</taxon>
        <taxon>Micrococcaceae</taxon>
        <taxon>Arthrobacter</taxon>
    </lineage>
</organism>
<gene>
    <name evidence="4" type="ORF">E8P82_07215</name>
</gene>
<dbReference type="Proteomes" id="UP000305233">
    <property type="component" value="Unassembled WGS sequence"/>
</dbReference>
<keyword evidence="5" id="KW-1185">Reference proteome</keyword>
<keyword evidence="3" id="KW-0862">Zinc</keyword>
<evidence type="ECO:0000313" key="4">
    <source>
        <dbReference type="EMBL" id="THJ66724.1"/>
    </source>
</evidence>
<dbReference type="InterPro" id="IPR036264">
    <property type="entry name" value="Bact_exopeptidase_dim_dom"/>
</dbReference>
<dbReference type="PIRSF" id="PIRSF001235">
    <property type="entry name" value="Amidase_carbamoylase"/>
    <property type="match status" value="1"/>
</dbReference>
<feature type="binding site" evidence="3">
    <location>
        <position position="433"/>
    </location>
    <ligand>
        <name>Zn(2+)</name>
        <dbReference type="ChEBI" id="CHEBI:29105"/>
        <label>2</label>
    </ligand>
</feature>
<dbReference type="SUPFAM" id="SSF53187">
    <property type="entry name" value="Zn-dependent exopeptidases"/>
    <property type="match status" value="1"/>
</dbReference>
<evidence type="ECO:0000256" key="1">
    <source>
        <dbReference type="ARBA" id="ARBA00006153"/>
    </source>
</evidence>
<dbReference type="PANTHER" id="PTHR32494">
    <property type="entry name" value="ALLANTOATE DEIMINASE-RELATED"/>
    <property type="match status" value="1"/>
</dbReference>
<dbReference type="OrthoDB" id="9808195at2"/>
<dbReference type="Pfam" id="PF01546">
    <property type="entry name" value="Peptidase_M20"/>
    <property type="match status" value="1"/>
</dbReference>
<keyword evidence="2 4" id="KW-0378">Hydrolase</keyword>
<dbReference type="InterPro" id="IPR010158">
    <property type="entry name" value="Amidase_Cbmase"/>
</dbReference>
<dbReference type="InterPro" id="IPR002933">
    <property type="entry name" value="Peptidase_M20"/>
</dbReference>
<protein>
    <submittedName>
        <fullName evidence="4">Zn-dependent hydrolase</fullName>
    </submittedName>
</protein>
<comment type="cofactor">
    <cofactor evidence="3">
        <name>Zn(2+)</name>
        <dbReference type="ChEBI" id="CHEBI:29105"/>
    </cofactor>
    <text evidence="3">Binds 2 Zn(2+) ions per subunit.</text>
</comment>
<proteinExistence type="inferred from homology"/>
<sequence length="461" mass="49127">MESTRHRFMWRCQRINDFSALDDRDPIPQRRSWWCRNILLTSTRGLLMTLIDSRRLTEDLVRLGEIGRRVAGGLDRSSFSPADTAARQWYIDRCTRSGLDVQVDGIGNIIVGSPIADALTDTDRPPVWSGSHIDTVPNGGAFDGALGTLAALECLRRIHEEKLVLDRPVRCVVYADEEGNYAHLLGSRAITGGVTRSELESLTGRDGDRFVDTFTAAGGDVERAADSVLPEGAIDSSVELHIEQGPVLEAQGIDIGLVTGIVGLGGGTITLRGQADHAGTTPMSTRKDAGVGAGAVLLALPGIAPMVSDRAVVTCGIVRLLPGGSNVVPETAHISVDFREPTAELVGVLESAIIAEVESIAAEHGLDLEMEFEPTVPPVPMDEEVRDIICAAVEARGLTQMSIPSGAGHDSQNISTVAPTGMIFVPSIGGRSHCPEEETRWDDVGNGAQILLDTIIGLANR</sequence>
<feature type="binding site" evidence="3">
    <location>
        <position position="178"/>
    </location>
    <ligand>
        <name>Zn(2+)</name>
        <dbReference type="ChEBI" id="CHEBI:29105"/>
        <label>2</label>
    </ligand>
</feature>
<dbReference type="NCBIfam" id="TIGR01879">
    <property type="entry name" value="hydantase"/>
    <property type="match status" value="1"/>
</dbReference>
<dbReference type="GO" id="GO:0016813">
    <property type="term" value="F:hydrolase activity, acting on carbon-nitrogen (but not peptide) bonds, in linear amidines"/>
    <property type="evidence" value="ECO:0007669"/>
    <property type="project" value="InterPro"/>
</dbReference>
<name>A0A4S5E5E1_9MICC</name>
<dbReference type="CDD" id="cd03884">
    <property type="entry name" value="M20_bAS"/>
    <property type="match status" value="1"/>
</dbReference>
<evidence type="ECO:0000256" key="3">
    <source>
        <dbReference type="PIRSR" id="PIRSR001235-1"/>
    </source>
</evidence>